<accession>A0A9X9MH26</accession>
<keyword evidence="2" id="KW-1185">Reference proteome</keyword>
<dbReference type="Proteomes" id="UP000324639">
    <property type="component" value="Chromosome Bgt_-06"/>
</dbReference>
<protein>
    <submittedName>
        <fullName evidence="1">Bgt-20530</fullName>
    </submittedName>
</protein>
<proteinExistence type="predicted"/>
<dbReference type="AlphaFoldDB" id="A0A9X9MH26"/>
<organism evidence="1 2">
    <name type="scientific">Blumeria graminis f. sp. tritici</name>
    <dbReference type="NCBI Taxonomy" id="62690"/>
    <lineage>
        <taxon>Eukaryota</taxon>
        <taxon>Fungi</taxon>
        <taxon>Dikarya</taxon>
        <taxon>Ascomycota</taxon>
        <taxon>Pezizomycotina</taxon>
        <taxon>Leotiomycetes</taxon>
        <taxon>Erysiphales</taxon>
        <taxon>Erysiphaceae</taxon>
        <taxon>Blumeria</taxon>
    </lineage>
</organism>
<sequence>MLMFALNFDSEAVHFGYPRYAEHRKRSQRHTYVCVCLLNYWSIRLFSTLGSSLARATPGTVLLASHIS</sequence>
<name>A0A9X9MH26_BLUGR</name>
<gene>
    <name evidence="1" type="ORF">BGT96224V316_LOCUS4070</name>
</gene>
<evidence type="ECO:0000313" key="2">
    <source>
        <dbReference type="Proteomes" id="UP000324639"/>
    </source>
</evidence>
<reference evidence="1 2" key="1">
    <citation type="submission" date="2018-08" db="EMBL/GenBank/DDBJ databases">
        <authorList>
            <person name="Muller C M."/>
        </authorList>
    </citation>
    <scope>NUCLEOTIDE SEQUENCE [LARGE SCALE GENOMIC DNA]</scope>
</reference>
<evidence type="ECO:0000313" key="1">
    <source>
        <dbReference type="EMBL" id="VDB87669.1"/>
    </source>
</evidence>
<dbReference type="EMBL" id="LR026989">
    <property type="protein sequence ID" value="VDB87669.1"/>
    <property type="molecule type" value="Genomic_DNA"/>
</dbReference>